<accession>A0AAN7WC75</accession>
<comment type="pathway">
    <text evidence="1">Secondary metabolite biosynthesis.</text>
</comment>
<dbReference type="InterPro" id="IPR029063">
    <property type="entry name" value="SAM-dependent_MTases_sf"/>
</dbReference>
<proteinExistence type="inferred from homology"/>
<evidence type="ECO:0000313" key="6">
    <source>
        <dbReference type="EMBL" id="KAK5695490.1"/>
    </source>
</evidence>
<evidence type="ECO:0000256" key="1">
    <source>
        <dbReference type="ARBA" id="ARBA00005179"/>
    </source>
</evidence>
<dbReference type="PANTHER" id="PTHR35897">
    <property type="entry name" value="METHYLTRANSFERASE AUSD"/>
    <property type="match status" value="1"/>
</dbReference>
<keyword evidence="2" id="KW-0808">Transferase</keyword>
<dbReference type="Pfam" id="PF13649">
    <property type="entry name" value="Methyltransf_25"/>
    <property type="match status" value="1"/>
</dbReference>
<organism evidence="6 7">
    <name type="scientific">Elasticomyces elasticus</name>
    <dbReference type="NCBI Taxonomy" id="574655"/>
    <lineage>
        <taxon>Eukaryota</taxon>
        <taxon>Fungi</taxon>
        <taxon>Dikarya</taxon>
        <taxon>Ascomycota</taxon>
        <taxon>Pezizomycotina</taxon>
        <taxon>Dothideomycetes</taxon>
        <taxon>Dothideomycetidae</taxon>
        <taxon>Mycosphaerellales</taxon>
        <taxon>Teratosphaeriaceae</taxon>
        <taxon>Elasticomyces</taxon>
    </lineage>
</organism>
<dbReference type="InterPro" id="IPR051654">
    <property type="entry name" value="Meroterpenoid_MTases"/>
</dbReference>
<evidence type="ECO:0000313" key="7">
    <source>
        <dbReference type="Proteomes" id="UP001310594"/>
    </source>
</evidence>
<feature type="domain" description="Methyltransferase" evidence="5">
    <location>
        <begin position="30"/>
        <end position="129"/>
    </location>
</feature>
<keyword evidence="3" id="KW-0949">S-adenosyl-L-methionine</keyword>
<dbReference type="Proteomes" id="UP001310594">
    <property type="component" value="Unassembled WGS sequence"/>
</dbReference>
<name>A0AAN7WC75_9PEZI</name>
<evidence type="ECO:0000256" key="2">
    <source>
        <dbReference type="ARBA" id="ARBA00022679"/>
    </source>
</evidence>
<dbReference type="Gene3D" id="3.40.50.150">
    <property type="entry name" value="Vaccinia Virus protein VP39"/>
    <property type="match status" value="1"/>
</dbReference>
<dbReference type="SUPFAM" id="SSF53335">
    <property type="entry name" value="S-adenosyl-L-methionine-dependent methyltransferases"/>
    <property type="match status" value="1"/>
</dbReference>
<protein>
    <recommendedName>
        <fullName evidence="5">Methyltransferase domain-containing protein</fullName>
    </recommendedName>
</protein>
<evidence type="ECO:0000256" key="3">
    <source>
        <dbReference type="ARBA" id="ARBA00022691"/>
    </source>
</evidence>
<evidence type="ECO:0000259" key="5">
    <source>
        <dbReference type="Pfam" id="PF13649"/>
    </source>
</evidence>
<dbReference type="InterPro" id="IPR041698">
    <property type="entry name" value="Methyltransf_25"/>
</dbReference>
<comment type="caution">
    <text evidence="6">The sequence shown here is derived from an EMBL/GenBank/DDBJ whole genome shotgun (WGS) entry which is preliminary data.</text>
</comment>
<dbReference type="PANTHER" id="PTHR35897:SF1">
    <property type="entry name" value="METHYLTRANSFERASE AUSD"/>
    <property type="match status" value="1"/>
</dbReference>
<comment type="similarity">
    <text evidence="4">Belongs to the class I-like SAM-binding methyltransferase superfamily.</text>
</comment>
<dbReference type="AlphaFoldDB" id="A0AAN7WC75"/>
<dbReference type="EMBL" id="JAVRQU010000014">
    <property type="protein sequence ID" value="KAK5695490.1"/>
    <property type="molecule type" value="Genomic_DNA"/>
</dbReference>
<gene>
    <name evidence="6" type="ORF">LTR97_008999</name>
</gene>
<sequence length="217" mass="24733">MGFLNLHIGRHQLYQSEILPRMLSSDQTYLDLGCAFAQDIRRLVADGVDSSKCYGADLRLDFLELGNELFNDRNNLKSRFIAADIFDEESELKELHGQIDIIDASSFFHLFTLDEQKQVARSVIKLMRPRKDSLVVGRQVGNADPQEYPRRNGLGTRFRHDMPSWRRMWDEVGEETGVKFDVGGTMQTVPNLGTVPGAAELEGESAAMMEFYVRRLE</sequence>
<reference evidence="6" key="1">
    <citation type="submission" date="2023-08" db="EMBL/GenBank/DDBJ databases">
        <title>Black Yeasts Isolated from many extreme environments.</title>
        <authorList>
            <person name="Coleine C."/>
            <person name="Stajich J.E."/>
            <person name="Selbmann L."/>
        </authorList>
    </citation>
    <scope>NUCLEOTIDE SEQUENCE</scope>
    <source>
        <strain evidence="6">CCFEE 5810</strain>
    </source>
</reference>
<dbReference type="GO" id="GO:0016740">
    <property type="term" value="F:transferase activity"/>
    <property type="evidence" value="ECO:0007669"/>
    <property type="project" value="UniProtKB-KW"/>
</dbReference>
<evidence type="ECO:0000256" key="4">
    <source>
        <dbReference type="ARBA" id="ARBA00038314"/>
    </source>
</evidence>